<dbReference type="EMBL" id="JASWJB010000248">
    <property type="protein sequence ID" value="KAK2592745.1"/>
    <property type="molecule type" value="Genomic_DNA"/>
</dbReference>
<accession>A0AAJ0CGP3</accession>
<keyword evidence="2" id="KW-0689">Ribosomal protein</keyword>
<dbReference type="Gene3D" id="3.30.160.810">
    <property type="match status" value="1"/>
</dbReference>
<reference evidence="7" key="1">
    <citation type="submission" date="2023-06" db="EMBL/GenBank/DDBJ databases">
        <title>Conoideocrella luteorostrata (Hypocreales: Clavicipitaceae), a potential biocontrol fungus for elongate hemlock scale in United States Christmas tree production areas.</title>
        <authorList>
            <person name="Barrett H."/>
            <person name="Lovett B."/>
            <person name="Macias A.M."/>
            <person name="Stajich J.E."/>
            <person name="Kasson M.T."/>
        </authorList>
    </citation>
    <scope>NUCLEOTIDE SEQUENCE</scope>
    <source>
        <strain evidence="7">ARSEF 14590</strain>
    </source>
</reference>
<dbReference type="FunFam" id="2.40.30.10:FF:000004">
    <property type="entry name" value="50S ribosomal protein L3"/>
    <property type="match status" value="1"/>
</dbReference>
<feature type="compositionally biased region" description="Polar residues" evidence="5">
    <location>
        <begin position="490"/>
        <end position="501"/>
    </location>
</feature>
<comment type="similarity">
    <text evidence="1">Belongs to the universal ribosomal protein uL3 family.</text>
</comment>
<dbReference type="PANTHER" id="PTHR11229:SF8">
    <property type="entry name" value="LARGE RIBOSOMAL SUBUNIT PROTEIN UL3M"/>
    <property type="match status" value="1"/>
</dbReference>
<dbReference type="Pfam" id="PF00297">
    <property type="entry name" value="Ribosomal_L3"/>
    <property type="match status" value="1"/>
</dbReference>
<evidence type="ECO:0000256" key="3">
    <source>
        <dbReference type="ARBA" id="ARBA00023274"/>
    </source>
</evidence>
<dbReference type="InterPro" id="IPR000597">
    <property type="entry name" value="Ribosomal_uL3"/>
</dbReference>
<feature type="region of interest" description="Disordered" evidence="5">
    <location>
        <begin position="308"/>
        <end position="344"/>
    </location>
</feature>
<organism evidence="7 8">
    <name type="scientific">Conoideocrella luteorostrata</name>
    <dbReference type="NCBI Taxonomy" id="1105319"/>
    <lineage>
        <taxon>Eukaryota</taxon>
        <taxon>Fungi</taxon>
        <taxon>Dikarya</taxon>
        <taxon>Ascomycota</taxon>
        <taxon>Pezizomycotina</taxon>
        <taxon>Sordariomycetes</taxon>
        <taxon>Hypocreomycetidae</taxon>
        <taxon>Hypocreales</taxon>
        <taxon>Clavicipitaceae</taxon>
        <taxon>Conoideocrella</taxon>
    </lineage>
</organism>
<evidence type="ECO:0000259" key="6">
    <source>
        <dbReference type="PROSITE" id="PS51532"/>
    </source>
</evidence>
<dbReference type="PANTHER" id="PTHR11229">
    <property type="entry name" value="50S RIBOSOMAL PROTEIN L3"/>
    <property type="match status" value="1"/>
</dbReference>
<evidence type="ECO:0000256" key="4">
    <source>
        <dbReference type="ARBA" id="ARBA00035209"/>
    </source>
</evidence>
<sequence>MSHCHDEHASHGGHDHSHDHEHDHSDDITPALQSSLYQQINFDEITTLNESRRDAGKAVVKKTWAERLSAEPELESDADEQLLMTVPFAAQVKLHSILLRTSASQSAPKTLHLYINHDNLDFSAAEDLDPVQKIELSQTSDVQEIPVKRALFGKVQRLVLFFVDNFGDGEEDVSRISYVGFKGEWTKLGKAPANILYEAAPQPGDHTIKGTSVNEMGTHRAKVQCPPEVYPTKYCCKLPRNFEIPPRQANIETLQLAFNAKVDQPKQTIMPPRLSLRVAFPRPSAIIANEPPRRLLLPLIPQRGVKYGWSTAPPRSKHRRFNQPNSGIPAPTTGPAAALKRRENTTPLRTGVLATKKGMTSMFVGKMRVPCTVLQLDQVQVVANKTREKHGYWAVQIGSGSRQPKNVTSPMLGYYEAKGMAPKSELAEFMVRGEEGLLPVGSQLLPDWFQTGQIVDVRAKSRGMGFAGGMKRHGFAGQEASHGNSKNHRTIGTTGPSQGSGSRVMPGKKMPGRMGNEWVTVQNLKVMKVDNELGIVLVSGAVPGPKGRTVKLQDSKKRKAPALPYRERALEVLRERHPNLDAQLETARQRHLEIKEQRQSKAADL</sequence>
<protein>
    <recommendedName>
        <fullName evidence="4">Large ribosomal subunit protein uL3m</fullName>
    </recommendedName>
</protein>
<dbReference type="PROSITE" id="PS51532">
    <property type="entry name" value="PITH"/>
    <property type="match status" value="1"/>
</dbReference>
<dbReference type="GO" id="GO:0006412">
    <property type="term" value="P:translation"/>
    <property type="evidence" value="ECO:0007669"/>
    <property type="project" value="InterPro"/>
</dbReference>
<evidence type="ECO:0000256" key="5">
    <source>
        <dbReference type="SAM" id="MobiDB-lite"/>
    </source>
</evidence>
<evidence type="ECO:0000313" key="8">
    <source>
        <dbReference type="Proteomes" id="UP001251528"/>
    </source>
</evidence>
<evidence type="ECO:0000256" key="2">
    <source>
        <dbReference type="ARBA" id="ARBA00022980"/>
    </source>
</evidence>
<feature type="region of interest" description="Disordered" evidence="5">
    <location>
        <begin position="1"/>
        <end position="28"/>
    </location>
</feature>
<dbReference type="Gene3D" id="2.40.30.10">
    <property type="entry name" value="Translation factors"/>
    <property type="match status" value="1"/>
</dbReference>
<evidence type="ECO:0000313" key="7">
    <source>
        <dbReference type="EMBL" id="KAK2592745.1"/>
    </source>
</evidence>
<dbReference type="InterPro" id="IPR019927">
    <property type="entry name" value="Ribosomal_uL3_bac/org-type"/>
</dbReference>
<dbReference type="SUPFAM" id="SSF49785">
    <property type="entry name" value="Galactose-binding domain-like"/>
    <property type="match status" value="1"/>
</dbReference>
<dbReference type="FunFam" id="2.60.120.470:FF:000003">
    <property type="entry name" value="DUF1000 domain protein (AFU_orthologue AFUA_1G09230)"/>
    <property type="match status" value="1"/>
</dbReference>
<dbReference type="Gene3D" id="2.60.120.470">
    <property type="entry name" value="PITH domain"/>
    <property type="match status" value="1"/>
</dbReference>
<dbReference type="NCBIfam" id="TIGR03625">
    <property type="entry name" value="L3_bact"/>
    <property type="match status" value="1"/>
</dbReference>
<feature type="compositionally biased region" description="Basic and acidic residues" evidence="5">
    <location>
        <begin position="1"/>
        <end position="27"/>
    </location>
</feature>
<feature type="region of interest" description="Disordered" evidence="5">
    <location>
        <begin position="476"/>
        <end position="512"/>
    </location>
</feature>
<dbReference type="InterPro" id="IPR037047">
    <property type="entry name" value="PITH_dom_sf"/>
</dbReference>
<dbReference type="Pfam" id="PF06201">
    <property type="entry name" value="PITH"/>
    <property type="match status" value="1"/>
</dbReference>
<dbReference type="InterPro" id="IPR008979">
    <property type="entry name" value="Galactose-bd-like_sf"/>
</dbReference>
<feature type="compositionally biased region" description="Low complexity" evidence="5">
    <location>
        <begin position="329"/>
        <end position="338"/>
    </location>
</feature>
<dbReference type="FunFam" id="3.30.160.810:FF:000001">
    <property type="entry name" value="50S ribosomal protein L3"/>
    <property type="match status" value="1"/>
</dbReference>
<proteinExistence type="inferred from homology"/>
<dbReference type="InterPro" id="IPR010400">
    <property type="entry name" value="PITH_dom"/>
</dbReference>
<evidence type="ECO:0000256" key="1">
    <source>
        <dbReference type="ARBA" id="ARBA00006540"/>
    </source>
</evidence>
<dbReference type="Proteomes" id="UP001251528">
    <property type="component" value="Unassembled WGS sequence"/>
</dbReference>
<feature type="domain" description="PITH" evidence="6">
    <location>
        <begin position="25"/>
        <end position="201"/>
    </location>
</feature>
<keyword evidence="8" id="KW-1185">Reference proteome</keyword>
<dbReference type="InterPro" id="IPR009000">
    <property type="entry name" value="Transl_B-barrel_sf"/>
</dbReference>
<comment type="caution">
    <text evidence="7">The sequence shown here is derived from an EMBL/GenBank/DDBJ whole genome shotgun (WGS) entry which is preliminary data.</text>
</comment>
<gene>
    <name evidence="7" type="ORF">QQS21_009549</name>
</gene>
<keyword evidence="3" id="KW-0687">Ribonucleoprotein</keyword>
<dbReference type="SUPFAM" id="SSF50447">
    <property type="entry name" value="Translation proteins"/>
    <property type="match status" value="1"/>
</dbReference>
<dbReference type="AlphaFoldDB" id="A0AAJ0CGP3"/>
<name>A0AAJ0CGP3_9HYPO</name>
<dbReference type="GO" id="GO:0003735">
    <property type="term" value="F:structural constituent of ribosome"/>
    <property type="evidence" value="ECO:0007669"/>
    <property type="project" value="InterPro"/>
</dbReference>
<dbReference type="GO" id="GO:0005762">
    <property type="term" value="C:mitochondrial large ribosomal subunit"/>
    <property type="evidence" value="ECO:0007669"/>
    <property type="project" value="TreeGrafter"/>
</dbReference>